<dbReference type="EMBL" id="QJPH01000191">
    <property type="protein sequence ID" value="PZN83208.1"/>
    <property type="molecule type" value="Genomic_DNA"/>
</dbReference>
<dbReference type="Proteomes" id="UP000249396">
    <property type="component" value="Unassembled WGS sequence"/>
</dbReference>
<evidence type="ECO:0000313" key="3">
    <source>
        <dbReference type="Proteomes" id="UP000249396"/>
    </source>
</evidence>
<protein>
    <recommendedName>
        <fullName evidence="1">DUF4935 domain-containing protein</fullName>
    </recommendedName>
</protein>
<name>A0A2W4RUI2_9GAMM</name>
<dbReference type="InterPro" id="IPR032557">
    <property type="entry name" value="DUF4935"/>
</dbReference>
<proteinExistence type="predicted"/>
<accession>A0A2W4RUI2</accession>
<feature type="domain" description="DUF4935" evidence="1">
    <location>
        <begin position="8"/>
        <end position="163"/>
    </location>
</feature>
<dbReference type="AlphaFoldDB" id="A0A2W4RUI2"/>
<reference evidence="2 3" key="1">
    <citation type="journal article" date="2018" name="Aquat. Microb. Ecol.">
        <title>Gammaproteobacterial methanotrophs dominate.</title>
        <authorList>
            <person name="Rissanen A.J."/>
            <person name="Saarenheimo J."/>
            <person name="Tiirola M."/>
            <person name="Peura S."/>
            <person name="Aalto S.L."/>
            <person name="Karvinen A."/>
            <person name="Nykanen H."/>
        </authorList>
    </citation>
    <scope>NUCLEOTIDE SEQUENCE [LARGE SCALE GENOMIC DNA]</scope>
    <source>
        <strain evidence="2">AMbin10</strain>
    </source>
</reference>
<sequence>MNDNGFLVLDTNIWVYSTRLLSIPLGAAVIYSLSRSKRKIALPEIIEEEIKKHTYDEGRKAVEEIQKNYRSIEQLLGSRDNFSVPSDEQFKTRVDSRLVELSEIIYKVEFKLSHARLALKRVLEGTPPNGPKNQQFKDSAIWESILELANEADVDFVTEDKAFFQESNPSKGLAVDLLKDCGKVTGKIRIFYELKKYLETIKQDLPHFDKTKVIHNIIESISYDLSKMAVDKGYNIGSVINKDVLLAFLTEKPKIIAIEFEINYNAFGVLIPETGESTETTLVVKGDCGCDITTYNISDVRFNNIIMHTKDGENIPSYGMQYFYPSCCNIRTIPYQFKHQHDI</sequence>
<evidence type="ECO:0000313" key="2">
    <source>
        <dbReference type="EMBL" id="PZN83208.1"/>
    </source>
</evidence>
<organism evidence="2 3">
    <name type="scientific">Candidatus Methylumidiphilus alinenensis</name>
    <dbReference type="NCBI Taxonomy" id="2202197"/>
    <lineage>
        <taxon>Bacteria</taxon>
        <taxon>Pseudomonadati</taxon>
        <taxon>Pseudomonadota</taxon>
        <taxon>Gammaproteobacteria</taxon>
        <taxon>Methylococcales</taxon>
        <taxon>Candidatus Methylumidiphilus</taxon>
    </lineage>
</organism>
<gene>
    <name evidence="2" type="ORF">DM484_05000</name>
</gene>
<evidence type="ECO:0000259" key="1">
    <source>
        <dbReference type="Pfam" id="PF16289"/>
    </source>
</evidence>
<comment type="caution">
    <text evidence="2">The sequence shown here is derived from an EMBL/GenBank/DDBJ whole genome shotgun (WGS) entry which is preliminary data.</text>
</comment>
<dbReference type="Pfam" id="PF16289">
    <property type="entry name" value="PIN_12"/>
    <property type="match status" value="1"/>
</dbReference>